<dbReference type="eggNOG" id="COG4271">
    <property type="taxonomic scope" value="Bacteria"/>
</dbReference>
<reference evidence="2 3" key="1">
    <citation type="submission" date="2011-05" db="EMBL/GenBank/DDBJ databases">
        <title>Complete sequence of chromosome of Frankia symbiont of Datisca glomerata.</title>
        <authorList>
            <consortium name="US DOE Joint Genome Institute"/>
            <person name="Lucas S."/>
            <person name="Han J."/>
            <person name="Lapidus A."/>
            <person name="Cheng J.-F."/>
            <person name="Goodwin L."/>
            <person name="Pitluck S."/>
            <person name="Peters L."/>
            <person name="Mikhailova N."/>
            <person name="Chertkov O."/>
            <person name="Teshima H."/>
            <person name="Han C."/>
            <person name="Tapia R."/>
            <person name="Land M."/>
            <person name="Hauser L."/>
            <person name="Kyrpides N."/>
            <person name="Ivanova N."/>
            <person name="Pagani I."/>
            <person name="Berry A."/>
            <person name="Pawlowski K."/>
            <person name="Persson T."/>
            <person name="Vanden Heuvel B."/>
            <person name="Benson D."/>
            <person name="Woyke T."/>
        </authorList>
    </citation>
    <scope>NUCLEOTIDE SEQUENCE [LARGE SCALE GENOMIC DNA]</scope>
    <source>
        <strain evidence="3">4085684</strain>
    </source>
</reference>
<dbReference type="InterPro" id="IPR019302">
    <property type="entry name" value="CAP12/PCTIR_TIR_dom"/>
</dbReference>
<proteinExistence type="predicted"/>
<evidence type="ECO:0000313" key="3">
    <source>
        <dbReference type="Proteomes" id="UP000001549"/>
    </source>
</evidence>
<dbReference type="STRING" id="656024.FsymDg_0372"/>
<dbReference type="AlphaFoldDB" id="F8B4J3"/>
<dbReference type="Proteomes" id="UP000001549">
    <property type="component" value="Chromosome"/>
</dbReference>
<dbReference type="HOGENOM" id="CLU_733089_0_0_11"/>
<dbReference type="EMBL" id="CP002801">
    <property type="protein sequence ID" value="AEH07934.1"/>
    <property type="molecule type" value="Genomic_DNA"/>
</dbReference>
<sequence>MSVVRGTHLGAPDAIAVPMRRRAECSIGLRPGDRPIEAWDGRSPSADGGVEEGAAGTLPYHIRVRLGPGPGDEITQLDLDDRELEERVLAPYRAGRPIFLAGRSISPETIGKLRINRTDLPAKKLLSLVHADPVRRPDAGTAAEDVVARWGRDVTDEMIAQPAAVATIPAVATAATVAIPAGAGGPDVRNVPDPRNVFVVHGRDTGARDAMFAFLRAVGLRPIEWNEAVRATGHPTPYIGEILTTAFASAQAIVVLLTPDDDARLAPAFWRPDDPPHERAYTGQPRANVLFEAGMAMAVDARRTVLVEVGRVRPFSDIAGRLVLHLNNSGQRRQELAQRLAAAGCPIDLGGIDWHSAGNFEATVAHGPSAAGTVPVT</sequence>
<keyword evidence="3" id="KW-1185">Reference proteome</keyword>
<feature type="domain" description="CD-NTase-associated protein 12/Pycsar effector protein TIR" evidence="1">
    <location>
        <begin position="196"/>
        <end position="327"/>
    </location>
</feature>
<organism evidence="2 3">
    <name type="scientific">Candidatus Protofrankia datiscae</name>
    <dbReference type="NCBI Taxonomy" id="2716812"/>
    <lineage>
        <taxon>Bacteria</taxon>
        <taxon>Bacillati</taxon>
        <taxon>Actinomycetota</taxon>
        <taxon>Actinomycetes</taxon>
        <taxon>Frankiales</taxon>
        <taxon>Frankiaceae</taxon>
        <taxon>Protofrankia</taxon>
    </lineage>
</organism>
<dbReference type="GO" id="GO:0050135">
    <property type="term" value="F:NADP+ nucleosidase activity"/>
    <property type="evidence" value="ECO:0007669"/>
    <property type="project" value="InterPro"/>
</dbReference>
<dbReference type="RefSeq" id="WP_013871928.1">
    <property type="nucleotide sequence ID" value="NC_015656.1"/>
</dbReference>
<dbReference type="KEGG" id="fsy:FsymDg_0372"/>
<evidence type="ECO:0000313" key="2">
    <source>
        <dbReference type="EMBL" id="AEH07934.1"/>
    </source>
</evidence>
<dbReference type="Pfam" id="PF10137">
    <property type="entry name" value="CAP12-PCTIR_TIR"/>
    <property type="match status" value="1"/>
</dbReference>
<gene>
    <name evidence="2" type="ordered locus">FsymDg_0372</name>
</gene>
<evidence type="ECO:0000259" key="1">
    <source>
        <dbReference type="Pfam" id="PF10137"/>
    </source>
</evidence>
<protein>
    <submittedName>
        <fullName evidence="2">Nucleotide-binding protein, TIR-like protein</fullName>
    </submittedName>
</protein>
<name>F8B4J3_9ACTN</name>
<accession>F8B4J3</accession>